<protein>
    <submittedName>
        <fullName evidence="3">DUF1090 domain-containing protein</fullName>
    </submittedName>
</protein>
<evidence type="ECO:0000256" key="1">
    <source>
        <dbReference type="SAM" id="Coils"/>
    </source>
</evidence>
<proteinExistence type="predicted"/>
<evidence type="ECO:0000313" key="4">
    <source>
        <dbReference type="Proteomes" id="UP000831759"/>
    </source>
</evidence>
<dbReference type="RefSeq" id="WP_230018566.1">
    <property type="nucleotide sequence ID" value="NZ_CP022390.1"/>
</dbReference>
<evidence type="ECO:0000256" key="2">
    <source>
        <dbReference type="SAM" id="SignalP"/>
    </source>
</evidence>
<accession>A0ABY4NLN1</accession>
<feature type="coiled-coil region" evidence="1">
    <location>
        <begin position="70"/>
        <end position="130"/>
    </location>
</feature>
<dbReference type="InterPro" id="IPR009468">
    <property type="entry name" value="DUF1090"/>
</dbReference>
<dbReference type="GeneID" id="96868672"/>
<keyword evidence="2" id="KW-0732">Signal</keyword>
<dbReference type="Pfam" id="PF06476">
    <property type="entry name" value="DUF1090"/>
    <property type="match status" value="1"/>
</dbReference>
<feature type="signal peptide" evidence="2">
    <location>
        <begin position="1"/>
        <end position="22"/>
    </location>
</feature>
<name>A0ABY4NLN1_9BURK</name>
<feature type="chain" id="PRO_5047233299" evidence="2">
    <location>
        <begin position="23"/>
        <end position="133"/>
    </location>
</feature>
<dbReference type="Proteomes" id="UP000831759">
    <property type="component" value="Chromosome"/>
</dbReference>
<sequence length="133" mass="15437">MMKSSVWCVSAVLGVMALPAWADNPACQYRAAEIQNQIDYARQHGNVHRERGLQRALANVQMHCRDADLLRDVQDDIREQEEDIQDRIDEIAEKRAEGRQDKVQELEKKLERDRAKLEQLQEELKELQALSAK</sequence>
<dbReference type="SUPFAM" id="SSF58100">
    <property type="entry name" value="Bacterial hemolysins"/>
    <property type="match status" value="1"/>
</dbReference>
<organism evidence="3 4">
    <name type="scientific">Alcaligenes aquatilis</name>
    <dbReference type="NCBI Taxonomy" id="323284"/>
    <lineage>
        <taxon>Bacteria</taxon>
        <taxon>Pseudomonadati</taxon>
        <taxon>Pseudomonadota</taxon>
        <taxon>Betaproteobacteria</taxon>
        <taxon>Burkholderiales</taxon>
        <taxon>Alcaligenaceae</taxon>
        <taxon>Alcaligenes</taxon>
    </lineage>
</organism>
<gene>
    <name evidence="3" type="ORF">MTR80_06995</name>
</gene>
<evidence type="ECO:0000313" key="3">
    <source>
        <dbReference type="EMBL" id="UQN37445.1"/>
    </source>
</evidence>
<keyword evidence="1" id="KW-0175">Coiled coil</keyword>
<dbReference type="EMBL" id="CP094619">
    <property type="protein sequence ID" value="UQN37445.1"/>
    <property type="molecule type" value="Genomic_DNA"/>
</dbReference>
<reference evidence="3 4" key="1">
    <citation type="journal article" date="2022" name="Int. J. Syst. Evol. Microbiol.">
        <title>Characterization of Alcaligenes aquatilis as a novel member of heterotrophic nitrifier-aerobic denitrifier and its performance in treating piggery wastewater.</title>
        <authorList>
            <person name="Cao X."/>
            <person name="Zhao B."/>
            <person name="Wu Y."/>
            <person name="Huang J."/>
            <person name="Wang H."/>
            <person name="Sun X."/>
            <person name="Li S."/>
        </authorList>
    </citation>
    <scope>NUCLEOTIDE SEQUENCE [LARGE SCALE GENOMIC DNA]</scope>
    <source>
        <strain evidence="3 4">AS1</strain>
    </source>
</reference>
<keyword evidence="4" id="KW-1185">Reference proteome</keyword>